<protein>
    <submittedName>
        <fullName evidence="2">Uncharacterized protein</fullName>
    </submittedName>
</protein>
<reference evidence="2" key="2">
    <citation type="submission" date="2023-05" db="EMBL/GenBank/DDBJ databases">
        <authorList>
            <consortium name="Lawrence Berkeley National Laboratory"/>
            <person name="Steindorff A."/>
            <person name="Hensen N."/>
            <person name="Bonometti L."/>
            <person name="Westerberg I."/>
            <person name="Brannstrom I.O."/>
            <person name="Guillou S."/>
            <person name="Cros-Aarteil S."/>
            <person name="Calhoun S."/>
            <person name="Haridas S."/>
            <person name="Kuo A."/>
            <person name="Mondo S."/>
            <person name="Pangilinan J."/>
            <person name="Riley R."/>
            <person name="Labutti K."/>
            <person name="Andreopoulos B."/>
            <person name="Lipzen A."/>
            <person name="Chen C."/>
            <person name="Yanf M."/>
            <person name="Daum C."/>
            <person name="Ng V."/>
            <person name="Clum A."/>
            <person name="Ohm R."/>
            <person name="Martin F."/>
            <person name="Silar P."/>
            <person name="Natvig D."/>
            <person name="Lalanne C."/>
            <person name="Gautier V."/>
            <person name="Ament-Velasquez S.L."/>
            <person name="Kruys A."/>
            <person name="Hutchinson M.I."/>
            <person name="Powell A.J."/>
            <person name="Barry K."/>
            <person name="Miller A.N."/>
            <person name="Grigoriev I.V."/>
            <person name="Debuchy R."/>
            <person name="Gladieux P."/>
            <person name="Thoren M.H."/>
            <person name="Johannesson H."/>
        </authorList>
    </citation>
    <scope>NUCLEOTIDE SEQUENCE</scope>
    <source>
        <strain evidence="2">PSN243</strain>
    </source>
</reference>
<feature type="transmembrane region" description="Helical" evidence="1">
    <location>
        <begin position="20"/>
        <end position="41"/>
    </location>
</feature>
<dbReference type="AlphaFoldDB" id="A0AAV9GDN4"/>
<organism evidence="2 3">
    <name type="scientific">Podospora aff. communis PSN243</name>
    <dbReference type="NCBI Taxonomy" id="3040156"/>
    <lineage>
        <taxon>Eukaryota</taxon>
        <taxon>Fungi</taxon>
        <taxon>Dikarya</taxon>
        <taxon>Ascomycota</taxon>
        <taxon>Pezizomycotina</taxon>
        <taxon>Sordariomycetes</taxon>
        <taxon>Sordariomycetidae</taxon>
        <taxon>Sordariales</taxon>
        <taxon>Podosporaceae</taxon>
        <taxon>Podospora</taxon>
    </lineage>
</organism>
<gene>
    <name evidence="2" type="ORF">QBC34DRAFT_383922</name>
</gene>
<keyword evidence="1" id="KW-0472">Membrane</keyword>
<evidence type="ECO:0000313" key="2">
    <source>
        <dbReference type="EMBL" id="KAK4445771.1"/>
    </source>
</evidence>
<accession>A0AAV9GDN4</accession>
<comment type="caution">
    <text evidence="2">The sequence shown here is derived from an EMBL/GenBank/DDBJ whole genome shotgun (WGS) entry which is preliminary data.</text>
</comment>
<feature type="transmembrane region" description="Helical" evidence="1">
    <location>
        <begin position="53"/>
        <end position="71"/>
    </location>
</feature>
<proteinExistence type="predicted"/>
<dbReference type="Proteomes" id="UP001321760">
    <property type="component" value="Unassembled WGS sequence"/>
</dbReference>
<sequence length="144" mass="16525">MWLTTGSLLTKYVVQNLVWQWVSIWLFIAMFCFTLAFSGFFTGNLRADSYPRLVVILMYLVGFATHTWYVWTSTRRFFTLVAAGAMWSLLNKASFAAKDLGQLENRLAGKWPDPVFRHLGRVVKLSGGSFPALSNSYRDRDNRP</sequence>
<name>A0AAV9GDN4_9PEZI</name>
<dbReference type="EMBL" id="MU865962">
    <property type="protein sequence ID" value="KAK4445771.1"/>
    <property type="molecule type" value="Genomic_DNA"/>
</dbReference>
<evidence type="ECO:0000313" key="3">
    <source>
        <dbReference type="Proteomes" id="UP001321760"/>
    </source>
</evidence>
<reference evidence="2" key="1">
    <citation type="journal article" date="2023" name="Mol. Phylogenet. Evol.">
        <title>Genome-scale phylogeny and comparative genomics of the fungal order Sordariales.</title>
        <authorList>
            <person name="Hensen N."/>
            <person name="Bonometti L."/>
            <person name="Westerberg I."/>
            <person name="Brannstrom I.O."/>
            <person name="Guillou S."/>
            <person name="Cros-Aarteil S."/>
            <person name="Calhoun S."/>
            <person name="Haridas S."/>
            <person name="Kuo A."/>
            <person name="Mondo S."/>
            <person name="Pangilinan J."/>
            <person name="Riley R."/>
            <person name="LaButti K."/>
            <person name="Andreopoulos B."/>
            <person name="Lipzen A."/>
            <person name="Chen C."/>
            <person name="Yan M."/>
            <person name="Daum C."/>
            <person name="Ng V."/>
            <person name="Clum A."/>
            <person name="Steindorff A."/>
            <person name="Ohm R.A."/>
            <person name="Martin F."/>
            <person name="Silar P."/>
            <person name="Natvig D.O."/>
            <person name="Lalanne C."/>
            <person name="Gautier V."/>
            <person name="Ament-Velasquez S.L."/>
            <person name="Kruys A."/>
            <person name="Hutchinson M.I."/>
            <person name="Powell A.J."/>
            <person name="Barry K."/>
            <person name="Miller A.N."/>
            <person name="Grigoriev I.V."/>
            <person name="Debuchy R."/>
            <person name="Gladieux P."/>
            <person name="Hiltunen Thoren M."/>
            <person name="Johannesson H."/>
        </authorList>
    </citation>
    <scope>NUCLEOTIDE SEQUENCE</scope>
    <source>
        <strain evidence="2">PSN243</strain>
    </source>
</reference>
<keyword evidence="1" id="KW-0812">Transmembrane</keyword>
<evidence type="ECO:0000256" key="1">
    <source>
        <dbReference type="SAM" id="Phobius"/>
    </source>
</evidence>
<keyword evidence="1" id="KW-1133">Transmembrane helix</keyword>
<keyword evidence="3" id="KW-1185">Reference proteome</keyword>